<dbReference type="AlphaFoldDB" id="A0A8K0UCK9"/>
<dbReference type="Proteomes" id="UP000813824">
    <property type="component" value="Unassembled WGS sequence"/>
</dbReference>
<comment type="caution">
    <text evidence="2">The sequence shown here is derived from an EMBL/GenBank/DDBJ whole genome shotgun (WGS) entry which is preliminary data.</text>
</comment>
<sequence>MSRANDSKPRFLILVIGERQSGKTSFVNSFNGEPNPPPKPNLEIQGNLNVCRTRTLDFHDRLVTLIEGQGAWKFWREAEDLRRMQQNIINTFGKAKRVDGIIITHRIGEVVPLFTIKSHATFKTILQSETLKRLFVVTTMHGCVENWEDWQEDKRFADLQKSKWFYKAAVADGARVYRHNNTCASARQIVEQLLSVVPPPPVPRKVHFESNQQAGATGQGSSTMSTGHQYIPAETAAPGSSGAQTRFQNAMGRDLKAGTAKEKTTRTGAISRASSVAHPATARTRYKDLELQNKELAEEVIRLREGLGLMQDTALESDRQVKRLEELEKENQRLKLEVSHLQSALGSMQSRIYELGQYTKRTVDLQAQERKRVDRHLGAASEANKRLEAQLEEQRERMGALEISWADG</sequence>
<evidence type="ECO:0000313" key="2">
    <source>
        <dbReference type="EMBL" id="KAH8074795.1"/>
    </source>
</evidence>
<feature type="coiled-coil region" evidence="1">
    <location>
        <begin position="286"/>
        <end position="344"/>
    </location>
</feature>
<accession>A0A8K0UCK9</accession>
<evidence type="ECO:0000256" key="1">
    <source>
        <dbReference type="SAM" id="Coils"/>
    </source>
</evidence>
<dbReference type="InterPro" id="IPR027417">
    <property type="entry name" value="P-loop_NTPase"/>
</dbReference>
<feature type="coiled-coil region" evidence="1">
    <location>
        <begin position="377"/>
        <end position="404"/>
    </location>
</feature>
<name>A0A8K0UCK9_9AGAR</name>
<reference evidence="2" key="1">
    <citation type="journal article" date="2021" name="New Phytol.">
        <title>Evolutionary innovations through gain and loss of genes in the ectomycorrhizal Boletales.</title>
        <authorList>
            <person name="Wu G."/>
            <person name="Miyauchi S."/>
            <person name="Morin E."/>
            <person name="Kuo A."/>
            <person name="Drula E."/>
            <person name="Varga T."/>
            <person name="Kohler A."/>
            <person name="Feng B."/>
            <person name="Cao Y."/>
            <person name="Lipzen A."/>
            <person name="Daum C."/>
            <person name="Hundley H."/>
            <person name="Pangilinan J."/>
            <person name="Johnson J."/>
            <person name="Barry K."/>
            <person name="LaButti K."/>
            <person name="Ng V."/>
            <person name="Ahrendt S."/>
            <person name="Min B."/>
            <person name="Choi I.G."/>
            <person name="Park H."/>
            <person name="Plett J.M."/>
            <person name="Magnuson J."/>
            <person name="Spatafora J.W."/>
            <person name="Nagy L.G."/>
            <person name="Henrissat B."/>
            <person name="Grigoriev I.V."/>
            <person name="Yang Z.L."/>
            <person name="Xu J."/>
            <person name="Martin F.M."/>
        </authorList>
    </citation>
    <scope>NUCLEOTIDE SEQUENCE</scope>
    <source>
        <strain evidence="2">KKN 215</strain>
    </source>
</reference>
<dbReference type="EMBL" id="JAEVFJ010000071">
    <property type="protein sequence ID" value="KAH8074795.1"/>
    <property type="molecule type" value="Genomic_DNA"/>
</dbReference>
<evidence type="ECO:0000313" key="3">
    <source>
        <dbReference type="Proteomes" id="UP000813824"/>
    </source>
</evidence>
<keyword evidence="1" id="KW-0175">Coiled coil</keyword>
<dbReference type="OrthoDB" id="2611327at2759"/>
<evidence type="ECO:0008006" key="4">
    <source>
        <dbReference type="Google" id="ProtNLM"/>
    </source>
</evidence>
<protein>
    <recommendedName>
        <fullName evidence="4">G domain-containing protein</fullName>
    </recommendedName>
</protein>
<dbReference type="Gene3D" id="3.40.50.300">
    <property type="entry name" value="P-loop containing nucleotide triphosphate hydrolases"/>
    <property type="match status" value="1"/>
</dbReference>
<gene>
    <name evidence="2" type="ORF">BXZ70DRAFT_744678</name>
</gene>
<dbReference type="SUPFAM" id="SSF52540">
    <property type="entry name" value="P-loop containing nucleoside triphosphate hydrolases"/>
    <property type="match status" value="1"/>
</dbReference>
<proteinExistence type="predicted"/>
<organism evidence="2 3">
    <name type="scientific">Cristinia sonorae</name>
    <dbReference type="NCBI Taxonomy" id="1940300"/>
    <lineage>
        <taxon>Eukaryota</taxon>
        <taxon>Fungi</taxon>
        <taxon>Dikarya</taxon>
        <taxon>Basidiomycota</taxon>
        <taxon>Agaricomycotina</taxon>
        <taxon>Agaricomycetes</taxon>
        <taxon>Agaricomycetidae</taxon>
        <taxon>Agaricales</taxon>
        <taxon>Pleurotineae</taxon>
        <taxon>Stephanosporaceae</taxon>
        <taxon>Cristinia</taxon>
    </lineage>
</organism>
<keyword evidence="3" id="KW-1185">Reference proteome</keyword>